<comment type="caution">
    <text evidence="3">The sequence shown here is derived from an EMBL/GenBank/DDBJ whole genome shotgun (WGS) entry which is preliminary data.</text>
</comment>
<dbReference type="PANTHER" id="PTHR47435:SF10">
    <property type="entry name" value="TIP ELONGATION ABERRANT PROTEIN 3"/>
    <property type="match status" value="1"/>
</dbReference>
<evidence type="ECO:0008006" key="5">
    <source>
        <dbReference type="Google" id="ProtNLM"/>
    </source>
</evidence>
<reference evidence="3" key="1">
    <citation type="submission" date="2023-08" db="EMBL/GenBank/DDBJ databases">
        <title>Black Yeasts Isolated from many extreme environments.</title>
        <authorList>
            <person name="Coleine C."/>
            <person name="Stajich J.E."/>
            <person name="Selbmann L."/>
        </authorList>
    </citation>
    <scope>NUCLEOTIDE SEQUENCE</scope>
    <source>
        <strain evidence="3">CCFEE 5401</strain>
    </source>
</reference>
<keyword evidence="2" id="KW-0408">Iron</keyword>
<evidence type="ECO:0000313" key="3">
    <source>
        <dbReference type="EMBL" id="KAK5115544.1"/>
    </source>
</evidence>
<name>A0AAN7YLV8_9PEZI</name>
<sequence>MAVELAAAAWAAEEVVSTTVQIGVGAYMVAKPTAPLHATFTQIATSSDDDTKYDQLIHAWRRSMMDNKAYIFGGETASGQLAGTEIHAITLTSDKTSPDYSVTPAIADVEANGVPAPRQKHAACGFNVCIAVFGGVDQNGQVIDEQHVWLYNTGKSAWETLRPKDASALLPSARSEAKLFDHRNNLVLYGGKSKNGEGLHDVWLFNYVQSAWHQLPDAPVSSDAAALTNGMLHIISNGDRMGSDLHLLPLNPTRDPSEQKWHTVPFPSNPLTPGPQTRSAAGLVPVTTGYGRHYLIYLFGVRPKKTLLNLAGSTEPAAGASEKEEEQPLYWSDIWTYQLPSSPHEAKFTANIMEAVKPAKIKDSIRSALGYDTGGHSWTETEVLPPSEVDLDASTGKVHPGPRGNFACDVMEDGKSIVLWGGINAKGEKEGDGWVVKLS</sequence>
<evidence type="ECO:0000256" key="2">
    <source>
        <dbReference type="ARBA" id="ARBA00023004"/>
    </source>
</evidence>
<dbReference type="GO" id="GO:0019760">
    <property type="term" value="P:glucosinolate metabolic process"/>
    <property type="evidence" value="ECO:0007669"/>
    <property type="project" value="UniProtKB-ARBA"/>
</dbReference>
<dbReference type="Proteomes" id="UP001310890">
    <property type="component" value="Unassembled WGS sequence"/>
</dbReference>
<evidence type="ECO:0000313" key="4">
    <source>
        <dbReference type="Proteomes" id="UP001310890"/>
    </source>
</evidence>
<gene>
    <name evidence="3" type="ORF">LTR62_001203</name>
</gene>
<dbReference type="InterPro" id="IPR015915">
    <property type="entry name" value="Kelch-typ_b-propeller"/>
</dbReference>
<dbReference type="PANTHER" id="PTHR47435">
    <property type="entry name" value="KELCH REPEAT PROTEIN (AFU_ORTHOLOGUE AFUA_5G12780)"/>
    <property type="match status" value="1"/>
</dbReference>
<dbReference type="SUPFAM" id="SSF117281">
    <property type="entry name" value="Kelch motif"/>
    <property type="match status" value="1"/>
</dbReference>
<dbReference type="Gene3D" id="2.120.10.80">
    <property type="entry name" value="Kelch-type beta propeller"/>
    <property type="match status" value="1"/>
</dbReference>
<organism evidence="3 4">
    <name type="scientific">Meristemomyces frigidus</name>
    <dbReference type="NCBI Taxonomy" id="1508187"/>
    <lineage>
        <taxon>Eukaryota</taxon>
        <taxon>Fungi</taxon>
        <taxon>Dikarya</taxon>
        <taxon>Ascomycota</taxon>
        <taxon>Pezizomycotina</taxon>
        <taxon>Dothideomycetes</taxon>
        <taxon>Dothideomycetidae</taxon>
        <taxon>Mycosphaerellales</taxon>
        <taxon>Teratosphaeriaceae</taxon>
        <taxon>Meristemomyces</taxon>
    </lineage>
</organism>
<protein>
    <recommendedName>
        <fullName evidence="5">Galactose oxidase</fullName>
    </recommendedName>
</protein>
<dbReference type="Pfam" id="PF24681">
    <property type="entry name" value="Kelch_KLHDC2_KLHL20_DRC7"/>
    <property type="match status" value="1"/>
</dbReference>
<proteinExistence type="predicted"/>
<keyword evidence="1" id="KW-0677">Repeat</keyword>
<evidence type="ECO:0000256" key="1">
    <source>
        <dbReference type="ARBA" id="ARBA00022737"/>
    </source>
</evidence>
<dbReference type="EMBL" id="JAVRRL010000012">
    <property type="protein sequence ID" value="KAK5115544.1"/>
    <property type="molecule type" value="Genomic_DNA"/>
</dbReference>
<dbReference type="AlphaFoldDB" id="A0AAN7YLV8"/>
<accession>A0AAN7YLV8</accession>